<feature type="domain" description="Reticulon" evidence="8">
    <location>
        <begin position="82"/>
        <end position="279"/>
    </location>
</feature>
<evidence type="ECO:0000256" key="4">
    <source>
        <dbReference type="ARBA" id="ARBA00022989"/>
    </source>
</evidence>
<accession>A0A175WEB2</accession>
<sequence length="341" mass="37295">MADGAANGNLNVDALKASELTLFFPPDAASAYNTITNGPVAQNVMDESAKTTAELSNLAASRHAPSYQAATGQPLTHYHSFFSELLSWRNPRASAIAYATIVSIIFSVRYLDVFRWAFKLTWMVLAITIAAEVAGKGLMNSGFTTQLRPRKYYTVPRETLDVLIGDVHELINFFVIESQRVLFAENVWASAAAALAAFISYYLVKIVPYWGLAVIATTVVFFAPLIYMTNQELIDDQLKHAGEIVNAQTAQLRTVAQKHTEQATQVTKQYMGDYTAKAQALIKGARSNGHEQHNHHKAGLKESDFPAAPKEELKGAPVATREPAAEPIVAAKPEEEPLIAT</sequence>
<keyword evidence="10" id="KW-1185">Reference proteome</keyword>
<keyword evidence="2 6" id="KW-0812">Transmembrane</keyword>
<reference evidence="9 10" key="1">
    <citation type="journal article" date="2016" name="Genome Announc.">
        <title>Genome Sequence of Madurella mycetomatis mm55, Isolated from a Human Mycetoma Case in Sudan.</title>
        <authorList>
            <person name="Smit S."/>
            <person name="Derks M.F."/>
            <person name="Bervoets S."/>
            <person name="Fahal A."/>
            <person name="van Leeuwen W."/>
            <person name="van Belkum A."/>
            <person name="van de Sande W.W."/>
        </authorList>
    </citation>
    <scope>NUCLEOTIDE SEQUENCE [LARGE SCALE GENOMIC DNA]</scope>
    <source>
        <strain evidence="10">mm55</strain>
    </source>
</reference>
<dbReference type="VEuPathDB" id="FungiDB:MMYC01_201535"/>
<evidence type="ECO:0000256" key="6">
    <source>
        <dbReference type="RuleBase" id="RU363132"/>
    </source>
</evidence>
<comment type="caution">
    <text evidence="9">The sequence shown here is derived from an EMBL/GenBank/DDBJ whole genome shotgun (WGS) entry which is preliminary data.</text>
</comment>
<dbReference type="Pfam" id="PF02453">
    <property type="entry name" value="Reticulon"/>
    <property type="match status" value="1"/>
</dbReference>
<feature type="region of interest" description="Disordered" evidence="7">
    <location>
        <begin position="286"/>
        <end position="341"/>
    </location>
</feature>
<feature type="transmembrane region" description="Helical" evidence="6">
    <location>
        <begin position="93"/>
        <end position="110"/>
    </location>
</feature>
<name>A0A175WEB2_9PEZI</name>
<keyword evidence="3 6" id="KW-0256">Endoplasmic reticulum</keyword>
<dbReference type="AlphaFoldDB" id="A0A175WEB2"/>
<keyword evidence="5 6" id="KW-0472">Membrane</keyword>
<gene>
    <name evidence="9" type="ORF">MMYC01_201535</name>
</gene>
<evidence type="ECO:0000256" key="1">
    <source>
        <dbReference type="ARBA" id="ARBA00004477"/>
    </source>
</evidence>
<evidence type="ECO:0000256" key="2">
    <source>
        <dbReference type="ARBA" id="ARBA00022692"/>
    </source>
</evidence>
<evidence type="ECO:0000256" key="7">
    <source>
        <dbReference type="SAM" id="MobiDB-lite"/>
    </source>
</evidence>
<evidence type="ECO:0000313" key="9">
    <source>
        <dbReference type="EMBL" id="KXX82118.1"/>
    </source>
</evidence>
<evidence type="ECO:0000256" key="5">
    <source>
        <dbReference type="ARBA" id="ARBA00023136"/>
    </source>
</evidence>
<dbReference type="Proteomes" id="UP000078237">
    <property type="component" value="Unassembled WGS sequence"/>
</dbReference>
<dbReference type="PROSITE" id="PS50845">
    <property type="entry name" value="RETICULON"/>
    <property type="match status" value="1"/>
</dbReference>
<evidence type="ECO:0000259" key="8">
    <source>
        <dbReference type="PROSITE" id="PS50845"/>
    </source>
</evidence>
<dbReference type="OrthoDB" id="567788at2759"/>
<feature type="compositionally biased region" description="Basic and acidic residues" evidence="7">
    <location>
        <begin position="299"/>
        <end position="314"/>
    </location>
</feature>
<dbReference type="EMBL" id="LCTW02000021">
    <property type="protein sequence ID" value="KXX82118.1"/>
    <property type="molecule type" value="Genomic_DNA"/>
</dbReference>
<proteinExistence type="predicted"/>
<keyword evidence="4 6" id="KW-1133">Transmembrane helix</keyword>
<evidence type="ECO:0000256" key="3">
    <source>
        <dbReference type="ARBA" id="ARBA00022824"/>
    </source>
</evidence>
<dbReference type="GO" id="GO:0005789">
    <property type="term" value="C:endoplasmic reticulum membrane"/>
    <property type="evidence" value="ECO:0007669"/>
    <property type="project" value="UniProtKB-SubCell"/>
</dbReference>
<comment type="subcellular location">
    <subcellularLocation>
        <location evidence="1 6">Endoplasmic reticulum membrane</location>
        <topology evidence="1 6">Multi-pass membrane protein</topology>
    </subcellularLocation>
</comment>
<feature type="transmembrane region" description="Helical" evidence="6">
    <location>
        <begin position="116"/>
        <end position="134"/>
    </location>
</feature>
<organism evidence="9 10">
    <name type="scientific">Madurella mycetomatis</name>
    <dbReference type="NCBI Taxonomy" id="100816"/>
    <lineage>
        <taxon>Eukaryota</taxon>
        <taxon>Fungi</taxon>
        <taxon>Dikarya</taxon>
        <taxon>Ascomycota</taxon>
        <taxon>Pezizomycotina</taxon>
        <taxon>Sordariomycetes</taxon>
        <taxon>Sordariomycetidae</taxon>
        <taxon>Sordariales</taxon>
        <taxon>Sordariales incertae sedis</taxon>
        <taxon>Madurella</taxon>
    </lineage>
</organism>
<dbReference type="STRING" id="100816.A0A175WEB2"/>
<evidence type="ECO:0000313" key="10">
    <source>
        <dbReference type="Proteomes" id="UP000078237"/>
    </source>
</evidence>
<feature type="transmembrane region" description="Helical" evidence="6">
    <location>
        <begin position="209"/>
        <end position="229"/>
    </location>
</feature>
<feature type="transmembrane region" description="Helical" evidence="6">
    <location>
        <begin position="181"/>
        <end position="203"/>
    </location>
</feature>
<protein>
    <recommendedName>
        <fullName evidence="6">Reticulon-like protein</fullName>
    </recommendedName>
</protein>
<dbReference type="InterPro" id="IPR003388">
    <property type="entry name" value="Reticulon"/>
</dbReference>